<keyword evidence="2" id="KW-1185">Reference proteome</keyword>
<reference evidence="2" key="1">
    <citation type="submission" date="2015-05" db="EMBL/GenBank/DDBJ databases">
        <authorList>
            <person name="Rodrigo-Torres Lidia"/>
            <person name="Arahal R.David."/>
        </authorList>
    </citation>
    <scope>NUCLEOTIDE SEQUENCE [LARGE SCALE GENOMIC DNA]</scope>
    <source>
        <strain evidence="2">CECT 7321</strain>
    </source>
</reference>
<name>A0A0H5D063_9RHOB</name>
<organism evidence="1 2">
    <name type="scientific">Phaeobacter italicus</name>
    <dbReference type="NCBI Taxonomy" id="481446"/>
    <lineage>
        <taxon>Bacteria</taxon>
        <taxon>Pseudomonadati</taxon>
        <taxon>Pseudomonadota</taxon>
        <taxon>Alphaproteobacteria</taxon>
        <taxon>Rhodobacterales</taxon>
        <taxon>Roseobacteraceae</taxon>
        <taxon>Phaeobacter</taxon>
    </lineage>
</organism>
<dbReference type="AlphaFoldDB" id="A0A0H5D063"/>
<sequence>MDIHEAEETFHILRFSVGDLENMEEAEAAFLSLTTFLVGEINTFARMYLCSAHDFEGDHLVDWAAVSQRAVLMRVWSAKLYEFFDLLKSEDKPGKDRPSWLKSCIARGNDEALQLRQGRGWEIVSALRNDVTYHLKEKPARKNLKHITPGVDLNFYVNERNSNSIFMLGEEVMFNGRLNRHSNRDVTLEERSNSLREWNSQATKLAVKFQWELVKKLVLPLQAPLPLATKVVTMGAEKIGDATAVKVPLFDRC</sequence>
<dbReference type="RefSeq" id="WP_050673040.1">
    <property type="nucleotide sequence ID" value="NZ_CVRL01000013.1"/>
</dbReference>
<gene>
    <name evidence="1" type="ORF">NIT7321_01498</name>
</gene>
<protein>
    <submittedName>
        <fullName evidence="1">Uncharacterized protein</fullName>
    </submittedName>
</protein>
<dbReference type="EMBL" id="CVRL01000013">
    <property type="protein sequence ID" value="CRL10652.1"/>
    <property type="molecule type" value="Genomic_DNA"/>
</dbReference>
<accession>A0A0H5D063</accession>
<evidence type="ECO:0000313" key="1">
    <source>
        <dbReference type="EMBL" id="CRL10652.1"/>
    </source>
</evidence>
<evidence type="ECO:0000313" key="2">
    <source>
        <dbReference type="Proteomes" id="UP000043764"/>
    </source>
</evidence>
<proteinExistence type="predicted"/>
<dbReference type="Proteomes" id="UP000043764">
    <property type="component" value="Unassembled WGS sequence"/>
</dbReference>